<feature type="transmembrane region" description="Helical" evidence="1">
    <location>
        <begin position="6"/>
        <end position="25"/>
    </location>
</feature>
<dbReference type="InterPro" id="IPR008875">
    <property type="entry name" value="TraX"/>
</dbReference>
<evidence type="ECO:0000313" key="2">
    <source>
        <dbReference type="EMBL" id="MCC2135752.1"/>
    </source>
</evidence>
<evidence type="ECO:0000256" key="1">
    <source>
        <dbReference type="SAM" id="Phobius"/>
    </source>
</evidence>
<dbReference type="RefSeq" id="WP_308448372.1">
    <property type="nucleotide sequence ID" value="NZ_JAJEQC010000001.1"/>
</dbReference>
<dbReference type="AlphaFoldDB" id="A0AAE3DHP9"/>
<reference evidence="2" key="1">
    <citation type="submission" date="2021-10" db="EMBL/GenBank/DDBJ databases">
        <title>Anaerobic single-cell dispensing facilitates the cultivation of human gut bacteria.</title>
        <authorList>
            <person name="Afrizal A."/>
        </authorList>
    </citation>
    <scope>NUCLEOTIDE SEQUENCE</scope>
    <source>
        <strain evidence="2">CLA-AA-H250</strain>
    </source>
</reference>
<gene>
    <name evidence="2" type="ORF">LKD31_01810</name>
</gene>
<keyword evidence="3" id="KW-1185">Reference proteome</keyword>
<evidence type="ECO:0000313" key="3">
    <source>
        <dbReference type="Proteomes" id="UP001199424"/>
    </source>
</evidence>
<sequence length="224" mass="25858">MSAFTLKLIALVTMIIDHVGAIFFPQFIWLRYIGRLSMPIYAFLLVQGYMHTRNFNRYALRMGIFALLSEVPYDLLFQGTWLEFQRQNILFTFLTALFVVKLLDASAKSRNIFMFIGAVILTILPYFLHFSYGVYGVLTVLCFYLFQKYRGIDAVAFAALTYGQYTQDGNMTQLYAIAAAIPVLLYNGKRGALSLKYFFYISYPAHMLLLYAIHYVLANHLLPF</sequence>
<keyword evidence="1" id="KW-0812">Transmembrane</keyword>
<dbReference type="Pfam" id="PF05857">
    <property type="entry name" value="TraX"/>
    <property type="match status" value="1"/>
</dbReference>
<protein>
    <submittedName>
        <fullName evidence="2">Conjugal transfer protein TraX</fullName>
    </submittedName>
</protein>
<comment type="caution">
    <text evidence="2">The sequence shown here is derived from an EMBL/GenBank/DDBJ whole genome shotgun (WGS) entry which is preliminary data.</text>
</comment>
<keyword evidence="1" id="KW-0472">Membrane</keyword>
<proteinExistence type="predicted"/>
<feature type="transmembrane region" description="Helical" evidence="1">
    <location>
        <begin position="113"/>
        <end position="146"/>
    </location>
</feature>
<feature type="transmembrane region" description="Helical" evidence="1">
    <location>
        <begin position="89"/>
        <end position="107"/>
    </location>
</feature>
<name>A0AAE3DHP9_9FIRM</name>
<keyword evidence="1" id="KW-1133">Transmembrane helix</keyword>
<dbReference type="EMBL" id="JAJEQC010000001">
    <property type="protein sequence ID" value="MCC2135752.1"/>
    <property type="molecule type" value="Genomic_DNA"/>
</dbReference>
<organism evidence="2 3">
    <name type="scientific">Hominenteromicrobium mulieris</name>
    <dbReference type="NCBI Taxonomy" id="2885357"/>
    <lineage>
        <taxon>Bacteria</taxon>
        <taxon>Bacillati</taxon>
        <taxon>Bacillota</taxon>
        <taxon>Clostridia</taxon>
        <taxon>Eubacteriales</taxon>
        <taxon>Oscillospiraceae</taxon>
        <taxon>Hominenteromicrobium</taxon>
    </lineage>
</organism>
<accession>A0AAE3DHP9</accession>
<feature type="transmembrane region" description="Helical" evidence="1">
    <location>
        <begin position="197"/>
        <end position="217"/>
    </location>
</feature>
<dbReference type="Proteomes" id="UP001199424">
    <property type="component" value="Unassembled WGS sequence"/>
</dbReference>